<dbReference type="STRING" id="1440763.BJI69_14170"/>
<sequence>MRFVTLEVEVDVSAVIAKLDDEDLAELGLIDAASVDDEAEPTDWQAIADAIRRADFRKAEELITEAARIAGSDLPPFAVARVA</sequence>
<reference evidence="2" key="1">
    <citation type="submission" date="2016-09" db="EMBL/GenBank/DDBJ databases">
        <authorList>
            <person name="Lysoe E."/>
        </authorList>
    </citation>
    <scope>NUCLEOTIDE SEQUENCE [LARGE SCALE GENOMIC DNA]</scope>
    <source>
        <strain evidence="2">LJ96T</strain>
    </source>
</reference>
<evidence type="ECO:0000313" key="2">
    <source>
        <dbReference type="Proteomes" id="UP000182987"/>
    </source>
</evidence>
<organism evidence="1 2">
    <name type="scientific">Luteibacter rhizovicinus DSM 16549</name>
    <dbReference type="NCBI Taxonomy" id="1440763"/>
    <lineage>
        <taxon>Bacteria</taxon>
        <taxon>Pseudomonadati</taxon>
        <taxon>Pseudomonadota</taxon>
        <taxon>Gammaproteobacteria</taxon>
        <taxon>Lysobacterales</taxon>
        <taxon>Rhodanobacteraceae</taxon>
        <taxon>Luteibacter</taxon>
    </lineage>
</organism>
<dbReference type="AlphaFoldDB" id="A0A0G9HFG9"/>
<name>A0A0G9HFG9_9GAMM</name>
<keyword evidence="2" id="KW-1185">Reference proteome</keyword>
<accession>A0A0G9HFG9</accession>
<gene>
    <name evidence="1" type="ORF">BJI69_14170</name>
</gene>
<dbReference type="RefSeq" id="WP_046966069.1">
    <property type="nucleotide sequence ID" value="NZ_CP017480.1"/>
</dbReference>
<protein>
    <submittedName>
        <fullName evidence="1">Uncharacterized protein</fullName>
    </submittedName>
</protein>
<evidence type="ECO:0000313" key="1">
    <source>
        <dbReference type="EMBL" id="APG04923.1"/>
    </source>
</evidence>
<dbReference type="EMBL" id="CP017480">
    <property type="protein sequence ID" value="APG04923.1"/>
    <property type="molecule type" value="Genomic_DNA"/>
</dbReference>
<proteinExistence type="predicted"/>
<dbReference type="Proteomes" id="UP000182987">
    <property type="component" value="Chromosome"/>
</dbReference>
<dbReference type="KEGG" id="lrz:BJI69_14170"/>
<dbReference type="PATRIC" id="fig|1440763.5.peg.3018"/>